<keyword evidence="3 9" id="KW-0812">Transmembrane</keyword>
<protein>
    <submittedName>
        <fullName evidence="12">Methyl-accepting chemotaxis protein</fullName>
    </submittedName>
</protein>
<dbReference type="SUPFAM" id="SSF58104">
    <property type="entry name" value="Methyl-accepting chemotaxis protein (MCP) signaling domain"/>
    <property type="match status" value="1"/>
</dbReference>
<evidence type="ECO:0000256" key="8">
    <source>
        <dbReference type="PROSITE-ProRule" id="PRU00284"/>
    </source>
</evidence>
<keyword evidence="4 9" id="KW-1133">Transmembrane helix</keyword>
<sequence>MRAKFILICLLLLAVPSLVVGLIGYQISKQQLTQSGEAQLKTSVHMAIGMIDLLNQQVKAGSLTLPQAQEEFRQEILGKKQPGNKRPINKNYIIGKTGYLFATNKQAVIVMNPAGEGNDLINTKTPDGVMLGQSMIDISNRGGGYLSYMYLNPTKNQVEKKIAYFEGDSDWGWIIGAGAYLNEFNQGANQVLYILLIVLGIALLVGAAVVWVFTNSIMNPLKMMVRQVEQVSNGDLTVEPLSFKNRDEIGRLARSFSTMTNNLKELIRQVSESSEQVAASSEQLTASAEQSSQAAEHTAVIMQELAAGTDEQVRSIEAADQTVSAVSARVQEISETTQMVAASALGASEVAKEGKQAIQRAVEQMSSIDASVNGSAKLIQELGKEAESIGNIIEVISGISQQTNLLSLNAAIEAARAGEHGRGFAVVADEVRKLAEESSQSAKQISQYVVTIQEGINKAVQSMEAGTKDVAVGSEVVSAAGDAFEQIQHSVASVTDQIQEVSAAIEQVSTGAEQVVQSIDEVTKVAEKAAAGTQNVSASTEEQLASMEEITASASALAHLAEDLQKRLDQFKI</sequence>
<dbReference type="Pfam" id="PF00672">
    <property type="entry name" value="HAMP"/>
    <property type="match status" value="1"/>
</dbReference>
<dbReference type="Gene3D" id="6.10.340.10">
    <property type="match status" value="1"/>
</dbReference>
<keyword evidence="5 9" id="KW-0472">Membrane</keyword>
<dbReference type="InterPro" id="IPR004089">
    <property type="entry name" value="MCPsignal_dom"/>
</dbReference>
<dbReference type="PROSITE" id="PS50111">
    <property type="entry name" value="CHEMOTAXIS_TRANSDUC_2"/>
    <property type="match status" value="1"/>
</dbReference>
<comment type="subcellular location">
    <subcellularLocation>
        <location evidence="1">Cell membrane</location>
        <topology evidence="1">Multi-pass membrane protein</topology>
    </subcellularLocation>
</comment>
<proteinExistence type="inferred from homology"/>
<evidence type="ECO:0000259" key="11">
    <source>
        <dbReference type="PROSITE" id="PS50885"/>
    </source>
</evidence>
<gene>
    <name evidence="12" type="ORF">NZD86_08465</name>
</gene>
<evidence type="ECO:0000256" key="9">
    <source>
        <dbReference type="SAM" id="Phobius"/>
    </source>
</evidence>
<evidence type="ECO:0000256" key="2">
    <source>
        <dbReference type="ARBA" id="ARBA00022475"/>
    </source>
</evidence>
<dbReference type="Gene3D" id="1.10.287.950">
    <property type="entry name" value="Methyl-accepting chemotaxis protein"/>
    <property type="match status" value="1"/>
</dbReference>
<keyword evidence="6 8" id="KW-0807">Transducer</keyword>
<dbReference type="PROSITE" id="PS50885">
    <property type="entry name" value="HAMP"/>
    <property type="match status" value="1"/>
</dbReference>
<dbReference type="CDD" id="cd11386">
    <property type="entry name" value="MCP_signal"/>
    <property type="match status" value="1"/>
</dbReference>
<dbReference type="PANTHER" id="PTHR32089:SF112">
    <property type="entry name" value="LYSOZYME-LIKE PROTEIN-RELATED"/>
    <property type="match status" value="1"/>
</dbReference>
<evidence type="ECO:0000259" key="10">
    <source>
        <dbReference type="PROSITE" id="PS50111"/>
    </source>
</evidence>
<evidence type="ECO:0000256" key="3">
    <source>
        <dbReference type="ARBA" id="ARBA00022692"/>
    </source>
</evidence>
<evidence type="ECO:0000256" key="7">
    <source>
        <dbReference type="ARBA" id="ARBA00029447"/>
    </source>
</evidence>
<feature type="domain" description="Methyl-accepting transducer" evidence="10">
    <location>
        <begin position="287"/>
        <end position="523"/>
    </location>
</feature>
<evidence type="ECO:0000256" key="5">
    <source>
        <dbReference type="ARBA" id="ARBA00023136"/>
    </source>
</evidence>
<dbReference type="Pfam" id="PF00015">
    <property type="entry name" value="MCPsignal"/>
    <property type="match status" value="1"/>
</dbReference>
<dbReference type="PANTHER" id="PTHR32089">
    <property type="entry name" value="METHYL-ACCEPTING CHEMOTAXIS PROTEIN MCPB"/>
    <property type="match status" value="1"/>
</dbReference>
<accession>A0ABY6Z6T6</accession>
<evidence type="ECO:0000256" key="4">
    <source>
        <dbReference type="ARBA" id="ARBA00022989"/>
    </source>
</evidence>
<dbReference type="Proteomes" id="UP001164803">
    <property type="component" value="Chromosome"/>
</dbReference>
<dbReference type="SMART" id="SM00283">
    <property type="entry name" value="MA"/>
    <property type="match status" value="1"/>
</dbReference>
<feature type="transmembrane region" description="Helical" evidence="9">
    <location>
        <begin position="191"/>
        <end position="214"/>
    </location>
</feature>
<organism evidence="12 13">
    <name type="scientific">Alicyclobacillus dauci</name>
    <dbReference type="NCBI Taxonomy" id="1475485"/>
    <lineage>
        <taxon>Bacteria</taxon>
        <taxon>Bacillati</taxon>
        <taxon>Bacillota</taxon>
        <taxon>Bacilli</taxon>
        <taxon>Bacillales</taxon>
        <taxon>Alicyclobacillaceae</taxon>
        <taxon>Alicyclobacillus</taxon>
    </lineage>
</organism>
<dbReference type="Pfam" id="PF17200">
    <property type="entry name" value="sCache_2"/>
    <property type="match status" value="1"/>
</dbReference>
<dbReference type="RefSeq" id="WP_268046075.1">
    <property type="nucleotide sequence ID" value="NZ_CP104064.1"/>
</dbReference>
<dbReference type="SMART" id="SM01049">
    <property type="entry name" value="Cache_2"/>
    <property type="match status" value="1"/>
</dbReference>
<evidence type="ECO:0000256" key="6">
    <source>
        <dbReference type="ARBA" id="ARBA00023224"/>
    </source>
</evidence>
<dbReference type="InterPro" id="IPR033480">
    <property type="entry name" value="sCache_2"/>
</dbReference>
<comment type="similarity">
    <text evidence="7">Belongs to the methyl-accepting chemotaxis (MCP) protein family.</text>
</comment>
<keyword evidence="2" id="KW-1003">Cell membrane</keyword>
<dbReference type="Gene3D" id="3.30.450.20">
    <property type="entry name" value="PAS domain"/>
    <property type="match status" value="1"/>
</dbReference>
<evidence type="ECO:0000256" key="1">
    <source>
        <dbReference type="ARBA" id="ARBA00004651"/>
    </source>
</evidence>
<dbReference type="EMBL" id="CP104064">
    <property type="protein sequence ID" value="WAH38499.1"/>
    <property type="molecule type" value="Genomic_DNA"/>
</dbReference>
<feature type="domain" description="HAMP" evidence="11">
    <location>
        <begin position="215"/>
        <end position="268"/>
    </location>
</feature>
<name>A0ABY6Z6T6_9BACL</name>
<keyword evidence="13" id="KW-1185">Reference proteome</keyword>
<dbReference type="SMART" id="SM00304">
    <property type="entry name" value="HAMP"/>
    <property type="match status" value="2"/>
</dbReference>
<dbReference type="CDD" id="cd06225">
    <property type="entry name" value="HAMP"/>
    <property type="match status" value="1"/>
</dbReference>
<dbReference type="InterPro" id="IPR003660">
    <property type="entry name" value="HAMP_dom"/>
</dbReference>
<evidence type="ECO:0000313" key="12">
    <source>
        <dbReference type="EMBL" id="WAH38499.1"/>
    </source>
</evidence>
<evidence type="ECO:0000313" key="13">
    <source>
        <dbReference type="Proteomes" id="UP001164803"/>
    </source>
</evidence>
<reference evidence="12" key="1">
    <citation type="submission" date="2022-08" db="EMBL/GenBank/DDBJ databases">
        <title>Alicyclobacillus dauci DSM2870, complete genome.</title>
        <authorList>
            <person name="Wang Q."/>
            <person name="Cai R."/>
            <person name="Wang Z."/>
        </authorList>
    </citation>
    <scope>NUCLEOTIDE SEQUENCE</scope>
    <source>
        <strain evidence="12">DSM 28700</strain>
    </source>
</reference>